<feature type="transmembrane region" description="Helical" evidence="8">
    <location>
        <begin position="365"/>
        <end position="384"/>
    </location>
</feature>
<dbReference type="Proteomes" id="UP000323844">
    <property type="component" value="Chromosome"/>
</dbReference>
<dbReference type="PROSITE" id="PS50850">
    <property type="entry name" value="MFS"/>
    <property type="match status" value="1"/>
</dbReference>
<dbReference type="InterPro" id="IPR020846">
    <property type="entry name" value="MFS_dom"/>
</dbReference>
<keyword evidence="4 8" id="KW-0812">Transmembrane</keyword>
<feature type="transmembrane region" description="Helical" evidence="8">
    <location>
        <begin position="396"/>
        <end position="413"/>
    </location>
</feature>
<evidence type="ECO:0000256" key="6">
    <source>
        <dbReference type="ARBA" id="ARBA00022989"/>
    </source>
</evidence>
<name>A0A5C0ULJ5_9RICK</name>
<reference evidence="10 11" key="1">
    <citation type="submission" date="2019-08" db="EMBL/GenBank/DDBJ databases">
        <title>Highly reduced genomes of protist endosymbionts show evolutionary convergence.</title>
        <authorList>
            <person name="George E."/>
            <person name="Husnik F."/>
            <person name="Tashyreva D."/>
            <person name="Prokopchuk G."/>
            <person name="Horak A."/>
            <person name="Kwong W.K."/>
            <person name="Lukes J."/>
            <person name="Keeling P.J."/>
        </authorList>
    </citation>
    <scope>NUCLEOTIDE SEQUENCE [LARGE SCALE GENOMIC DNA]</scope>
    <source>
        <strain evidence="10">1621</strain>
    </source>
</reference>
<keyword evidence="3" id="KW-1003">Cell membrane</keyword>
<dbReference type="Gene3D" id="1.20.1250.20">
    <property type="entry name" value="MFS general substrate transporter like domains"/>
    <property type="match status" value="2"/>
</dbReference>
<dbReference type="RefSeq" id="WP_148952115.1">
    <property type="nucleotide sequence ID" value="NZ_CP043312.1"/>
</dbReference>
<feature type="transmembrane region" description="Helical" evidence="8">
    <location>
        <begin position="271"/>
        <end position="288"/>
    </location>
</feature>
<dbReference type="SUPFAM" id="SSF103473">
    <property type="entry name" value="MFS general substrate transporter"/>
    <property type="match status" value="1"/>
</dbReference>
<evidence type="ECO:0000256" key="5">
    <source>
        <dbReference type="ARBA" id="ARBA00022847"/>
    </source>
</evidence>
<proteinExistence type="predicted"/>
<sequence>MRLKLRRPKSIFLAAIAGNVLEYYDFTVYIAFSLDIGRVFFPYNSDLSQVLYALAGFAVGFIARPLGGIFFGYIGDKFGRRAALLCSAFGMTFATFGIGVLPSYHAIGKISSVLLFCFRVVQGFCISGEGTGTAIFVLEHNNSRKTGLISGLVHGTNIAGTFLATLVALGLRCYLGDFEHFWRIAFLFGGVCGFVTMYLRMRVSETPIFRKMQVIKRKKRYSLFSIMRSSWRKMILTCATGAMASSVVQIIKGYVYVYYQNIMNLSSEVSLLYMMYASLFLIVSMALWGHLIDRFGGIKILILSALMIIVFSIPALTLMSQPEMASHILALTLLGIVAGAASSSAYSFVITLFEPSQRFFGVSVSYNLGIACFGGTAPIISRVLVDYMKDVSSPAYYMMAVSLGFLLIFCIFYRSSAEKMVVQDK</sequence>
<dbReference type="InterPro" id="IPR036259">
    <property type="entry name" value="MFS_trans_sf"/>
</dbReference>
<dbReference type="InterPro" id="IPR011701">
    <property type="entry name" value="MFS"/>
</dbReference>
<keyword evidence="6 8" id="KW-1133">Transmembrane helix</keyword>
<comment type="subcellular location">
    <subcellularLocation>
        <location evidence="1">Cell inner membrane</location>
        <topology evidence="1">Multi-pass membrane protein</topology>
    </subcellularLocation>
</comment>
<feature type="transmembrane region" description="Helical" evidence="8">
    <location>
        <begin position="300"/>
        <end position="319"/>
    </location>
</feature>
<keyword evidence="7 8" id="KW-0472">Membrane</keyword>
<feature type="transmembrane region" description="Helical" evidence="8">
    <location>
        <begin position="148"/>
        <end position="169"/>
    </location>
</feature>
<dbReference type="PANTHER" id="PTHR43528:SF1">
    <property type="entry name" value="ALPHA-KETOGLUTARATE PERMEASE"/>
    <property type="match status" value="1"/>
</dbReference>
<keyword evidence="2" id="KW-0813">Transport</keyword>
<dbReference type="InterPro" id="IPR051084">
    <property type="entry name" value="H+-coupled_symporters"/>
</dbReference>
<dbReference type="OrthoDB" id="9783227at2"/>
<feature type="transmembrane region" description="Helical" evidence="8">
    <location>
        <begin position="325"/>
        <end position="353"/>
    </location>
</feature>
<dbReference type="GO" id="GO:0015293">
    <property type="term" value="F:symporter activity"/>
    <property type="evidence" value="ECO:0007669"/>
    <property type="project" value="UniProtKB-KW"/>
</dbReference>
<evidence type="ECO:0000256" key="3">
    <source>
        <dbReference type="ARBA" id="ARBA00022475"/>
    </source>
</evidence>
<keyword evidence="11" id="KW-1185">Reference proteome</keyword>
<feature type="transmembrane region" description="Helical" evidence="8">
    <location>
        <begin position="181"/>
        <end position="201"/>
    </location>
</feature>
<keyword evidence="5" id="KW-0769">Symport</keyword>
<feature type="transmembrane region" description="Helical" evidence="8">
    <location>
        <begin position="12"/>
        <end position="32"/>
    </location>
</feature>
<feature type="transmembrane region" description="Helical" evidence="8">
    <location>
        <begin position="113"/>
        <end position="136"/>
    </location>
</feature>
<evidence type="ECO:0000259" key="9">
    <source>
        <dbReference type="PROSITE" id="PS50850"/>
    </source>
</evidence>
<dbReference type="Pfam" id="PF07690">
    <property type="entry name" value="MFS_1"/>
    <property type="match status" value="1"/>
</dbReference>
<dbReference type="AlphaFoldDB" id="A0A5C0ULJ5"/>
<dbReference type="PANTHER" id="PTHR43528">
    <property type="entry name" value="ALPHA-KETOGLUTARATE PERMEASE"/>
    <property type="match status" value="1"/>
</dbReference>
<evidence type="ECO:0000256" key="8">
    <source>
        <dbReference type="SAM" id="Phobius"/>
    </source>
</evidence>
<dbReference type="EMBL" id="CP043312">
    <property type="protein sequence ID" value="QEK39754.1"/>
    <property type="molecule type" value="Genomic_DNA"/>
</dbReference>
<evidence type="ECO:0000256" key="2">
    <source>
        <dbReference type="ARBA" id="ARBA00022448"/>
    </source>
</evidence>
<feature type="domain" description="Major facilitator superfamily (MFS) profile" evidence="9">
    <location>
        <begin position="11"/>
        <end position="418"/>
    </location>
</feature>
<feature type="transmembrane region" description="Helical" evidence="8">
    <location>
        <begin position="234"/>
        <end position="259"/>
    </location>
</feature>
<feature type="transmembrane region" description="Helical" evidence="8">
    <location>
        <begin position="52"/>
        <end position="75"/>
    </location>
</feature>
<evidence type="ECO:0000313" key="10">
    <source>
        <dbReference type="EMBL" id="QEK39754.1"/>
    </source>
</evidence>
<feature type="transmembrane region" description="Helical" evidence="8">
    <location>
        <begin position="82"/>
        <end position="101"/>
    </location>
</feature>
<evidence type="ECO:0000313" key="11">
    <source>
        <dbReference type="Proteomes" id="UP000323844"/>
    </source>
</evidence>
<gene>
    <name evidence="10" type="ORF">FZC37_02335</name>
</gene>
<dbReference type="KEGG" id="snay:FZC37_02335"/>
<evidence type="ECO:0000256" key="7">
    <source>
        <dbReference type="ARBA" id="ARBA00023136"/>
    </source>
</evidence>
<protein>
    <submittedName>
        <fullName evidence="10">MHS family MFS transporter</fullName>
    </submittedName>
</protein>
<dbReference type="GO" id="GO:0005886">
    <property type="term" value="C:plasma membrane"/>
    <property type="evidence" value="ECO:0007669"/>
    <property type="project" value="UniProtKB-SubCell"/>
</dbReference>
<evidence type="ECO:0000256" key="4">
    <source>
        <dbReference type="ARBA" id="ARBA00022692"/>
    </source>
</evidence>
<accession>A0A5C0ULJ5</accession>
<organism evidence="10 11">
    <name type="scientific">Candidatus Sneabacter namystus</name>
    <dbReference type="NCBI Taxonomy" id="2601646"/>
    <lineage>
        <taxon>Bacteria</taxon>
        <taxon>Pseudomonadati</taxon>
        <taxon>Pseudomonadota</taxon>
        <taxon>Alphaproteobacteria</taxon>
        <taxon>Rickettsiales</taxon>
        <taxon>Rickettsiaceae</taxon>
        <taxon>Rickettsieae</taxon>
        <taxon>Candidatus Sneabacter</taxon>
    </lineage>
</organism>
<evidence type="ECO:0000256" key="1">
    <source>
        <dbReference type="ARBA" id="ARBA00004429"/>
    </source>
</evidence>